<name>A0A1R2BTM7_9CILI</name>
<dbReference type="EMBL" id="MPUH01000438">
    <property type="protein sequence ID" value="OMJ80110.1"/>
    <property type="molecule type" value="Genomic_DNA"/>
</dbReference>
<feature type="region of interest" description="Disordered" evidence="1">
    <location>
        <begin position="1"/>
        <end position="27"/>
    </location>
</feature>
<evidence type="ECO:0000313" key="3">
    <source>
        <dbReference type="Proteomes" id="UP000187209"/>
    </source>
</evidence>
<sequence>MEDEKSSDVSPKPIIITRNKDNRSSTYAPNRLNQKIKKKNVVFVDRVKNAPLCTVFNYEQVEILNEPESPKSKSCACFII</sequence>
<reference evidence="2 3" key="1">
    <citation type="submission" date="2016-11" db="EMBL/GenBank/DDBJ databases">
        <title>The macronuclear genome of Stentor coeruleus: a giant cell with tiny introns.</title>
        <authorList>
            <person name="Slabodnick M."/>
            <person name="Ruby J.G."/>
            <person name="Reiff S.B."/>
            <person name="Swart E.C."/>
            <person name="Gosai S."/>
            <person name="Prabakaran S."/>
            <person name="Witkowska E."/>
            <person name="Larue G.E."/>
            <person name="Fisher S."/>
            <person name="Freeman R.M."/>
            <person name="Gunawardena J."/>
            <person name="Chu W."/>
            <person name="Stover N.A."/>
            <person name="Gregory B.D."/>
            <person name="Nowacki M."/>
            <person name="Derisi J."/>
            <person name="Roy S.W."/>
            <person name="Marshall W.F."/>
            <person name="Sood P."/>
        </authorList>
    </citation>
    <scope>NUCLEOTIDE SEQUENCE [LARGE SCALE GENOMIC DNA]</scope>
    <source>
        <strain evidence="2">WM001</strain>
    </source>
</reference>
<accession>A0A1R2BTM7</accession>
<comment type="caution">
    <text evidence="2">The sequence shown here is derived from an EMBL/GenBank/DDBJ whole genome shotgun (WGS) entry which is preliminary data.</text>
</comment>
<proteinExistence type="predicted"/>
<evidence type="ECO:0000256" key="1">
    <source>
        <dbReference type="SAM" id="MobiDB-lite"/>
    </source>
</evidence>
<gene>
    <name evidence="2" type="ORF">SteCoe_19708</name>
</gene>
<dbReference type="AlphaFoldDB" id="A0A1R2BTM7"/>
<dbReference type="Proteomes" id="UP000187209">
    <property type="component" value="Unassembled WGS sequence"/>
</dbReference>
<keyword evidence="3" id="KW-1185">Reference proteome</keyword>
<organism evidence="2 3">
    <name type="scientific">Stentor coeruleus</name>
    <dbReference type="NCBI Taxonomy" id="5963"/>
    <lineage>
        <taxon>Eukaryota</taxon>
        <taxon>Sar</taxon>
        <taxon>Alveolata</taxon>
        <taxon>Ciliophora</taxon>
        <taxon>Postciliodesmatophora</taxon>
        <taxon>Heterotrichea</taxon>
        <taxon>Heterotrichida</taxon>
        <taxon>Stentoridae</taxon>
        <taxon>Stentor</taxon>
    </lineage>
</organism>
<protein>
    <submittedName>
        <fullName evidence="2">Uncharacterized protein</fullName>
    </submittedName>
</protein>
<evidence type="ECO:0000313" key="2">
    <source>
        <dbReference type="EMBL" id="OMJ80110.1"/>
    </source>
</evidence>